<sequence>MILLRVFHEETAPLVNAVTTRCSTTLTKFEMFRSRKSVVLSTKHRIPAAVHQIFKTRLLDLLHAHDIIRRVTALKQTQFPMMRKQTMGFTHTSFRRKVYQ</sequence>
<name>A0ABN7B1W6_9HEMI</name>
<keyword evidence="2" id="KW-1185">Reference proteome</keyword>
<evidence type="ECO:0000313" key="2">
    <source>
        <dbReference type="Proteomes" id="UP001307889"/>
    </source>
</evidence>
<organism evidence="1 2">
    <name type="scientific">Nesidiocoris tenuis</name>
    <dbReference type="NCBI Taxonomy" id="355587"/>
    <lineage>
        <taxon>Eukaryota</taxon>
        <taxon>Metazoa</taxon>
        <taxon>Ecdysozoa</taxon>
        <taxon>Arthropoda</taxon>
        <taxon>Hexapoda</taxon>
        <taxon>Insecta</taxon>
        <taxon>Pterygota</taxon>
        <taxon>Neoptera</taxon>
        <taxon>Paraneoptera</taxon>
        <taxon>Hemiptera</taxon>
        <taxon>Heteroptera</taxon>
        <taxon>Panheteroptera</taxon>
        <taxon>Cimicomorpha</taxon>
        <taxon>Miridae</taxon>
        <taxon>Dicyphina</taxon>
        <taxon>Nesidiocoris</taxon>
    </lineage>
</organism>
<reference evidence="1 2" key="1">
    <citation type="submission" date="2023-09" db="EMBL/GenBank/DDBJ databases">
        <title>Nesidiocoris tenuis whole genome shotgun sequence.</title>
        <authorList>
            <person name="Shibata T."/>
            <person name="Shimoda M."/>
            <person name="Kobayashi T."/>
            <person name="Uehara T."/>
        </authorList>
    </citation>
    <scope>NUCLEOTIDE SEQUENCE [LARGE SCALE GENOMIC DNA]</scope>
    <source>
        <strain evidence="1 2">Japan</strain>
    </source>
</reference>
<proteinExistence type="predicted"/>
<dbReference type="Proteomes" id="UP001307889">
    <property type="component" value="Chromosome 8"/>
</dbReference>
<evidence type="ECO:0000313" key="1">
    <source>
        <dbReference type="EMBL" id="BES97156.1"/>
    </source>
</evidence>
<gene>
    <name evidence="1" type="ORF">NTJ_09971</name>
</gene>
<protein>
    <submittedName>
        <fullName evidence="1">Uncharacterized protein</fullName>
    </submittedName>
</protein>
<accession>A0ABN7B1W6</accession>
<dbReference type="EMBL" id="AP028916">
    <property type="protein sequence ID" value="BES97156.1"/>
    <property type="molecule type" value="Genomic_DNA"/>
</dbReference>